<evidence type="ECO:0000256" key="4">
    <source>
        <dbReference type="ARBA" id="ARBA00022475"/>
    </source>
</evidence>
<dbReference type="STRING" id="234267.Acid_7780"/>
<dbReference type="InterPro" id="IPR013545">
    <property type="entry name" value="T2SS_protein-GspG_C"/>
</dbReference>
<dbReference type="GO" id="GO:0015628">
    <property type="term" value="P:protein secretion by the type II secretion system"/>
    <property type="evidence" value="ECO:0007669"/>
    <property type="project" value="InterPro"/>
</dbReference>
<dbReference type="OrthoDB" id="9795612at2"/>
<comment type="similarity">
    <text evidence="2">Belongs to the GSP G family.</text>
</comment>
<evidence type="ECO:0000256" key="2">
    <source>
        <dbReference type="ARBA" id="ARBA00009984"/>
    </source>
</evidence>
<dbReference type="Pfam" id="PF08334">
    <property type="entry name" value="T2SSG"/>
    <property type="match status" value="1"/>
</dbReference>
<dbReference type="GO" id="GO:0005886">
    <property type="term" value="C:plasma membrane"/>
    <property type="evidence" value="ECO:0007669"/>
    <property type="project" value="UniProtKB-SubCell"/>
</dbReference>
<reference evidence="13" key="1">
    <citation type="submission" date="2006-10" db="EMBL/GenBank/DDBJ databases">
        <title>Complete sequence of Solibacter usitatus Ellin6076.</title>
        <authorList>
            <consortium name="US DOE Joint Genome Institute"/>
            <person name="Copeland A."/>
            <person name="Lucas S."/>
            <person name="Lapidus A."/>
            <person name="Barry K."/>
            <person name="Detter J.C."/>
            <person name="Glavina del Rio T."/>
            <person name="Hammon N."/>
            <person name="Israni S."/>
            <person name="Dalin E."/>
            <person name="Tice H."/>
            <person name="Pitluck S."/>
            <person name="Thompson L.S."/>
            <person name="Brettin T."/>
            <person name="Bruce D."/>
            <person name="Han C."/>
            <person name="Tapia R."/>
            <person name="Gilna P."/>
            <person name="Schmutz J."/>
            <person name="Larimer F."/>
            <person name="Land M."/>
            <person name="Hauser L."/>
            <person name="Kyrpides N."/>
            <person name="Mikhailova N."/>
            <person name="Janssen P.H."/>
            <person name="Kuske C.R."/>
            <person name="Richardson P."/>
        </authorList>
    </citation>
    <scope>NUCLEOTIDE SEQUENCE</scope>
    <source>
        <strain evidence="13">Ellin6076</strain>
    </source>
</reference>
<accession>Q01NU2</accession>
<name>Q01NU2_SOLUE</name>
<keyword evidence="8 11" id="KW-1133">Transmembrane helix</keyword>
<feature type="domain" description="Type II secretion system protein GspG C-terminal" evidence="12">
    <location>
        <begin position="42"/>
        <end position="147"/>
    </location>
</feature>
<keyword evidence="6" id="KW-0997">Cell inner membrane</keyword>
<dbReference type="InterPro" id="IPR012902">
    <property type="entry name" value="N_methyl_site"/>
</dbReference>
<protein>
    <recommendedName>
        <fullName evidence="3">Type II secretion system core protein G</fullName>
    </recommendedName>
</protein>
<dbReference type="GO" id="GO:0015627">
    <property type="term" value="C:type II protein secretion system complex"/>
    <property type="evidence" value="ECO:0007669"/>
    <property type="project" value="InterPro"/>
</dbReference>
<comment type="subcellular location">
    <subcellularLocation>
        <location evidence="1">Cell inner membrane</location>
        <topology evidence="1">Single-pass membrane protein</topology>
    </subcellularLocation>
</comment>
<keyword evidence="5" id="KW-0488">Methylation</keyword>
<dbReference type="NCBIfam" id="TIGR01710">
    <property type="entry name" value="typeII_sec_gspG"/>
    <property type="match status" value="1"/>
</dbReference>
<keyword evidence="7 11" id="KW-0812">Transmembrane</keyword>
<evidence type="ECO:0000259" key="12">
    <source>
        <dbReference type="Pfam" id="PF08334"/>
    </source>
</evidence>
<organism evidence="13">
    <name type="scientific">Solibacter usitatus (strain Ellin6076)</name>
    <dbReference type="NCBI Taxonomy" id="234267"/>
    <lineage>
        <taxon>Bacteria</taxon>
        <taxon>Pseudomonadati</taxon>
        <taxon>Acidobacteriota</taxon>
        <taxon>Terriglobia</taxon>
        <taxon>Bryobacterales</taxon>
        <taxon>Solibacteraceae</taxon>
        <taxon>Candidatus Solibacter</taxon>
    </lineage>
</organism>
<feature type="region of interest" description="Disordered" evidence="10">
    <location>
        <begin position="119"/>
        <end position="150"/>
    </location>
</feature>
<evidence type="ECO:0000256" key="9">
    <source>
        <dbReference type="ARBA" id="ARBA00023136"/>
    </source>
</evidence>
<keyword evidence="9 11" id="KW-0472">Membrane</keyword>
<dbReference type="eggNOG" id="COG2165">
    <property type="taxonomic scope" value="Bacteria"/>
</dbReference>
<dbReference type="HOGENOM" id="CLU_091705_2_0_0"/>
<evidence type="ECO:0000256" key="5">
    <source>
        <dbReference type="ARBA" id="ARBA00022481"/>
    </source>
</evidence>
<dbReference type="NCBIfam" id="TIGR02532">
    <property type="entry name" value="IV_pilin_GFxxxE"/>
    <property type="match status" value="1"/>
</dbReference>
<dbReference type="KEGG" id="sus:Acid_7780"/>
<evidence type="ECO:0000256" key="8">
    <source>
        <dbReference type="ARBA" id="ARBA00022989"/>
    </source>
</evidence>
<dbReference type="InterPro" id="IPR045584">
    <property type="entry name" value="Pilin-like"/>
</dbReference>
<evidence type="ECO:0000256" key="10">
    <source>
        <dbReference type="SAM" id="MobiDB-lite"/>
    </source>
</evidence>
<evidence type="ECO:0000256" key="7">
    <source>
        <dbReference type="ARBA" id="ARBA00022692"/>
    </source>
</evidence>
<dbReference type="FunCoup" id="Q01NU2">
    <property type="interactions" value="195"/>
</dbReference>
<dbReference type="PROSITE" id="PS00409">
    <property type="entry name" value="PROKAR_NTER_METHYL"/>
    <property type="match status" value="1"/>
</dbReference>
<gene>
    <name evidence="13" type="ordered locus">Acid_7780</name>
</gene>
<keyword evidence="4" id="KW-1003">Cell membrane</keyword>
<dbReference type="InterPro" id="IPR010054">
    <property type="entry name" value="Type2_sec_GspG"/>
</dbReference>
<dbReference type="InterPro" id="IPR000983">
    <property type="entry name" value="Bac_GSPG_pilin"/>
</dbReference>
<proteinExistence type="inferred from homology"/>
<sequence length="150" mass="16622">MTKTTKRNRRRSSRAGVTLIEMLVVVTIIGLFVALVGPGLWKKVDESKTTLTRSQIDNFMTALGTYKLDTGTFPTTEQGLAALRIKPADVNQWNGPYLPKDVPKDPWARDYIYRYPGEHQADEPEITSLGADGQPGGEGTNADIVSWKNK</sequence>
<evidence type="ECO:0000313" key="13">
    <source>
        <dbReference type="EMBL" id="ABJ88678.1"/>
    </source>
</evidence>
<evidence type="ECO:0000256" key="6">
    <source>
        <dbReference type="ARBA" id="ARBA00022519"/>
    </source>
</evidence>
<dbReference type="InParanoid" id="Q01NU2"/>
<evidence type="ECO:0000256" key="11">
    <source>
        <dbReference type="SAM" id="Phobius"/>
    </source>
</evidence>
<feature type="transmembrane region" description="Helical" evidence="11">
    <location>
        <begin position="20"/>
        <end position="41"/>
    </location>
</feature>
<dbReference type="Pfam" id="PF07963">
    <property type="entry name" value="N_methyl"/>
    <property type="match status" value="1"/>
</dbReference>
<evidence type="ECO:0000256" key="1">
    <source>
        <dbReference type="ARBA" id="ARBA00004377"/>
    </source>
</evidence>
<dbReference type="AlphaFoldDB" id="Q01NU2"/>
<dbReference type="EMBL" id="CP000473">
    <property type="protein sequence ID" value="ABJ88678.1"/>
    <property type="molecule type" value="Genomic_DNA"/>
</dbReference>
<evidence type="ECO:0000256" key="3">
    <source>
        <dbReference type="ARBA" id="ARBA00020042"/>
    </source>
</evidence>
<dbReference type="PANTHER" id="PTHR30093">
    <property type="entry name" value="GENERAL SECRETION PATHWAY PROTEIN G"/>
    <property type="match status" value="1"/>
</dbReference>
<dbReference type="SUPFAM" id="SSF54523">
    <property type="entry name" value="Pili subunits"/>
    <property type="match status" value="1"/>
</dbReference>
<dbReference type="PRINTS" id="PR00813">
    <property type="entry name" value="BCTERIALGSPG"/>
</dbReference>
<dbReference type="PANTHER" id="PTHR30093:SF45">
    <property type="entry name" value="TYPE II SECRETION SYSTEM CORE PROTEIN G"/>
    <property type="match status" value="1"/>
</dbReference>
<dbReference type="Gene3D" id="3.30.700.10">
    <property type="entry name" value="Glycoprotein, Type 4 Pilin"/>
    <property type="match status" value="1"/>
</dbReference>